<feature type="non-terminal residue" evidence="1">
    <location>
        <position position="1"/>
    </location>
</feature>
<protein>
    <submittedName>
        <fullName evidence="1">Uncharacterized protein</fullName>
    </submittedName>
</protein>
<dbReference type="AlphaFoldDB" id="A0A0K2UZD6"/>
<organism evidence="1">
    <name type="scientific">Lepeophtheirus salmonis</name>
    <name type="common">Salmon louse</name>
    <name type="synonym">Caligus salmonis</name>
    <dbReference type="NCBI Taxonomy" id="72036"/>
    <lineage>
        <taxon>Eukaryota</taxon>
        <taxon>Metazoa</taxon>
        <taxon>Ecdysozoa</taxon>
        <taxon>Arthropoda</taxon>
        <taxon>Crustacea</taxon>
        <taxon>Multicrustacea</taxon>
        <taxon>Hexanauplia</taxon>
        <taxon>Copepoda</taxon>
        <taxon>Siphonostomatoida</taxon>
        <taxon>Caligidae</taxon>
        <taxon>Lepeophtheirus</taxon>
    </lineage>
</organism>
<name>A0A0K2UZD6_LEPSM</name>
<evidence type="ECO:0000313" key="1">
    <source>
        <dbReference type="EMBL" id="CDW43634.1"/>
    </source>
</evidence>
<dbReference type="EMBL" id="HACA01026273">
    <property type="protein sequence ID" value="CDW43634.1"/>
    <property type="molecule type" value="Transcribed_RNA"/>
</dbReference>
<sequence>NNILCIGVSAEKDAETVGISIWTTSCIKKFSIQSRRTKIYRATIWLTSSVIVCGSPPALISIP</sequence>
<proteinExistence type="predicted"/>
<accession>A0A0K2UZD6</accession>
<reference evidence="1" key="1">
    <citation type="submission" date="2014-05" db="EMBL/GenBank/DDBJ databases">
        <authorList>
            <person name="Chronopoulou M."/>
        </authorList>
    </citation>
    <scope>NUCLEOTIDE SEQUENCE</scope>
    <source>
        <tissue evidence="1">Whole organism</tissue>
    </source>
</reference>